<name>A0A6F8Y323_9ACTN</name>
<evidence type="ECO:0000256" key="1">
    <source>
        <dbReference type="SAM" id="MobiDB-lite"/>
    </source>
</evidence>
<keyword evidence="2" id="KW-0732">Signal</keyword>
<keyword evidence="4" id="KW-1185">Reference proteome</keyword>
<dbReference type="KEGG" id="pfla:Pflav_068390"/>
<proteinExistence type="predicted"/>
<sequence length="177" mass="18516">MRLRIWLPLAAVALAFVSACGGGADAGGVATAGGGAAASPSASADPDQGRKFAQCMRDNGIPDFPDPGPDGRILGQDFDRKKLASDAGVKAYQACRELAPNGGERTELDPAQQEQLREWAECMRANGIDMPDPNPNDGGFLGLNGGKLPFDLDDPKFQAAMEACEDKFTFRGKGGSQ</sequence>
<feature type="signal peptide" evidence="2">
    <location>
        <begin position="1"/>
        <end position="26"/>
    </location>
</feature>
<evidence type="ECO:0000313" key="3">
    <source>
        <dbReference type="EMBL" id="BCB80429.1"/>
    </source>
</evidence>
<evidence type="ECO:0000256" key="2">
    <source>
        <dbReference type="SAM" id="SignalP"/>
    </source>
</evidence>
<feature type="region of interest" description="Disordered" evidence="1">
    <location>
        <begin position="30"/>
        <end position="49"/>
    </location>
</feature>
<evidence type="ECO:0008006" key="5">
    <source>
        <dbReference type="Google" id="ProtNLM"/>
    </source>
</evidence>
<dbReference type="EMBL" id="AP022870">
    <property type="protein sequence ID" value="BCB80429.1"/>
    <property type="molecule type" value="Genomic_DNA"/>
</dbReference>
<gene>
    <name evidence="3" type="ORF">Pflav_068390</name>
</gene>
<reference evidence="3 4" key="2">
    <citation type="submission" date="2020-03" db="EMBL/GenBank/DDBJ databases">
        <authorList>
            <person name="Ichikawa N."/>
            <person name="Kimura A."/>
            <person name="Kitahashi Y."/>
            <person name="Uohara A."/>
        </authorList>
    </citation>
    <scope>NUCLEOTIDE SEQUENCE [LARGE SCALE GENOMIC DNA]</scope>
    <source>
        <strain evidence="3 4">NBRC 107702</strain>
    </source>
</reference>
<protein>
    <recommendedName>
        <fullName evidence="5">Lipoprotein</fullName>
    </recommendedName>
</protein>
<dbReference type="RefSeq" id="WP_173040585.1">
    <property type="nucleotide sequence ID" value="NZ_AP022870.1"/>
</dbReference>
<reference evidence="3 4" key="1">
    <citation type="submission" date="2020-03" db="EMBL/GenBank/DDBJ databases">
        <title>Whole genome shotgun sequence of Phytohabitans flavus NBRC 107702.</title>
        <authorList>
            <person name="Komaki H."/>
            <person name="Tamura T."/>
        </authorList>
    </citation>
    <scope>NUCLEOTIDE SEQUENCE [LARGE SCALE GENOMIC DNA]</scope>
    <source>
        <strain evidence="3 4">NBRC 107702</strain>
    </source>
</reference>
<organism evidence="3 4">
    <name type="scientific">Phytohabitans flavus</name>
    <dbReference type="NCBI Taxonomy" id="1076124"/>
    <lineage>
        <taxon>Bacteria</taxon>
        <taxon>Bacillati</taxon>
        <taxon>Actinomycetota</taxon>
        <taxon>Actinomycetes</taxon>
        <taxon>Micromonosporales</taxon>
        <taxon>Micromonosporaceae</taxon>
    </lineage>
</organism>
<dbReference type="PROSITE" id="PS51257">
    <property type="entry name" value="PROKAR_LIPOPROTEIN"/>
    <property type="match status" value="1"/>
</dbReference>
<evidence type="ECO:0000313" key="4">
    <source>
        <dbReference type="Proteomes" id="UP000502508"/>
    </source>
</evidence>
<dbReference type="AlphaFoldDB" id="A0A6F8Y323"/>
<feature type="chain" id="PRO_5039014014" description="Lipoprotein" evidence="2">
    <location>
        <begin position="27"/>
        <end position="177"/>
    </location>
</feature>
<accession>A0A6F8Y323</accession>
<dbReference type="Proteomes" id="UP000502508">
    <property type="component" value="Chromosome"/>
</dbReference>